<comment type="caution">
    <text evidence="1">The sequence shown here is derived from an EMBL/GenBank/DDBJ whole genome shotgun (WGS) entry which is preliminary data.</text>
</comment>
<organism evidence="1 2">
    <name type="scientific">Phlebia brevispora</name>
    <dbReference type="NCBI Taxonomy" id="194682"/>
    <lineage>
        <taxon>Eukaryota</taxon>
        <taxon>Fungi</taxon>
        <taxon>Dikarya</taxon>
        <taxon>Basidiomycota</taxon>
        <taxon>Agaricomycotina</taxon>
        <taxon>Agaricomycetes</taxon>
        <taxon>Polyporales</taxon>
        <taxon>Meruliaceae</taxon>
        <taxon>Phlebia</taxon>
    </lineage>
</organism>
<gene>
    <name evidence="1" type="ORF">NM688_g7663</name>
</gene>
<protein>
    <submittedName>
        <fullName evidence="1">Uncharacterized protein</fullName>
    </submittedName>
</protein>
<keyword evidence="2" id="KW-1185">Reference proteome</keyword>
<name>A0ACC1S2K6_9APHY</name>
<sequence length="351" mass="39236">MGVPYEFRPFCMPALRKVFLDNASHVAAESALTQTQIALQESEGERRAALLQIEEMRMQLTLYDKIGSDAQQEVLRLSTELRMKEEALAQQQQRLAEKQREVYSIDGQLHDVEQRLEAMTIRSNEQELGVHTLEEDLREARAKIVEQAKTVDTLNGKLRDTDQNSLEKDRALVEKDRALVEKDRALMEKDCALRAAASKNSSRKQSTPQAPERVNRSRRKTSLAISNRDSKALSDAATNGLAQDSSTTPAADVIGSASPPNDLLDSENIPRTCTEQKEHEWTRQGTNQHALTQRLPTVRDDGGTFVMRSYGRVGSRPFPTLLSSSPPLLPSRHVRLSMPVVVVDSEYTGSS</sequence>
<evidence type="ECO:0000313" key="2">
    <source>
        <dbReference type="Proteomes" id="UP001148662"/>
    </source>
</evidence>
<evidence type="ECO:0000313" key="1">
    <source>
        <dbReference type="EMBL" id="KAJ3530771.1"/>
    </source>
</evidence>
<accession>A0ACC1S2K6</accession>
<reference evidence="1" key="1">
    <citation type="submission" date="2022-07" db="EMBL/GenBank/DDBJ databases">
        <title>Genome Sequence of Phlebia brevispora.</title>
        <authorList>
            <person name="Buettner E."/>
        </authorList>
    </citation>
    <scope>NUCLEOTIDE SEQUENCE</scope>
    <source>
        <strain evidence="1">MPL23</strain>
    </source>
</reference>
<dbReference type="EMBL" id="JANHOG010001851">
    <property type="protein sequence ID" value="KAJ3530771.1"/>
    <property type="molecule type" value="Genomic_DNA"/>
</dbReference>
<dbReference type="Proteomes" id="UP001148662">
    <property type="component" value="Unassembled WGS sequence"/>
</dbReference>
<proteinExistence type="predicted"/>